<evidence type="ECO:0000256" key="5">
    <source>
        <dbReference type="SAM" id="MobiDB-lite"/>
    </source>
</evidence>
<sequence length="641" mass="71287">MSNWRSAASRFRDQADIYRKQALKSEQKEEGKRPTSASPEVRNGTVQDMAMDAPLDACTPMSYLYLTFDTPLPIPIPIPLPNTTVDSSPHEERLPPCPDLSRYTDPLTWPKARKNVMVFISCMATCCTAYTAGAYSQPADLIAAELGTTREGALAGVTTFCMGFALAPMVLAPFSEINGRYPIFAVAGVVFTVFQAVCGVVTNLPGMLIARFIKGVGGSVFSTMVGGVIADMYDKEERNTPMALFSGAVLIGTGLGPLVAAVMVQNWGEERQKWKWIFWHQVIVDFVLMVTVVALFKESRGSVLLSRKAKKLNQWYEELERHGFYGVWIRRERLTSGTRPQPTSATTQPHSDEEAREWEKSPSEGLRLRRMRWLVREDEQRGSISTMIRVSLLRPFHLLFTEPIVFFFSLWVSFAWAVLYLTFGSIPLIFRRQYDFNTVQAGLVFIAMIAGAILATVIGIYQESMLKHPGWQAKSAGSGNDSTKIIESSRLWAFVRRRFPAESPESRLYFTCLTSVLLPAGLYLFFFTAQPSIHWLVPTVAIGVSTMGIYYIYLATFNYLADTYQIYASSALAAQSFCRNVLGGIFPLVTGALIHNLGEDAAGGLLGGIATCLTVVPWVLVFFGESIRRRSSFAVSVQNDF</sequence>
<evidence type="ECO:0000256" key="4">
    <source>
        <dbReference type="ARBA" id="ARBA00023136"/>
    </source>
</evidence>
<dbReference type="GO" id="GO:0005886">
    <property type="term" value="C:plasma membrane"/>
    <property type="evidence" value="ECO:0007669"/>
    <property type="project" value="TreeGrafter"/>
</dbReference>
<comment type="subcellular location">
    <subcellularLocation>
        <location evidence="1">Membrane</location>
        <topology evidence="1">Multi-pass membrane protein</topology>
    </subcellularLocation>
</comment>
<keyword evidence="3 6" id="KW-1133">Transmembrane helix</keyword>
<feature type="compositionally biased region" description="Basic and acidic residues" evidence="5">
    <location>
        <begin position="350"/>
        <end position="361"/>
    </location>
</feature>
<evidence type="ECO:0000256" key="2">
    <source>
        <dbReference type="ARBA" id="ARBA00022692"/>
    </source>
</evidence>
<dbReference type="EMBL" id="CAUWAG010000003">
    <property type="protein sequence ID" value="CAJ2499626.1"/>
    <property type="molecule type" value="Genomic_DNA"/>
</dbReference>
<proteinExistence type="predicted"/>
<keyword evidence="2 6" id="KW-0812">Transmembrane</keyword>
<evidence type="ECO:0000313" key="8">
    <source>
        <dbReference type="EMBL" id="CAJ2499626.1"/>
    </source>
</evidence>
<feature type="transmembrane region" description="Helical" evidence="6">
    <location>
        <begin position="601"/>
        <end position="623"/>
    </location>
</feature>
<gene>
    <name evidence="8" type="ORF">KHLLAP_LOCUS94</name>
</gene>
<evidence type="ECO:0000259" key="7">
    <source>
        <dbReference type="PROSITE" id="PS50850"/>
    </source>
</evidence>
<feature type="compositionally biased region" description="Basic and acidic residues" evidence="5">
    <location>
        <begin position="15"/>
        <end position="33"/>
    </location>
</feature>
<feature type="transmembrane region" description="Helical" evidence="6">
    <location>
        <begin position="566"/>
        <end position="589"/>
    </location>
</feature>
<feature type="region of interest" description="Disordered" evidence="5">
    <location>
        <begin position="15"/>
        <end position="45"/>
    </location>
</feature>
<feature type="compositionally biased region" description="Polar residues" evidence="5">
    <location>
        <begin position="337"/>
        <end position="349"/>
    </location>
</feature>
<keyword evidence="4 6" id="KW-0472">Membrane</keyword>
<dbReference type="PROSITE" id="PS50850">
    <property type="entry name" value="MFS"/>
    <property type="match status" value="1"/>
</dbReference>
<feature type="transmembrane region" description="Helical" evidence="6">
    <location>
        <begin position="442"/>
        <end position="461"/>
    </location>
</feature>
<dbReference type="InterPro" id="IPR011701">
    <property type="entry name" value="MFS"/>
</dbReference>
<reference evidence="8" key="1">
    <citation type="submission" date="2023-10" db="EMBL/GenBank/DDBJ databases">
        <authorList>
            <person name="Hackl T."/>
        </authorList>
    </citation>
    <scope>NUCLEOTIDE SEQUENCE</scope>
</reference>
<keyword evidence="9" id="KW-1185">Reference proteome</keyword>
<dbReference type="Proteomes" id="UP001295740">
    <property type="component" value="Unassembled WGS sequence"/>
</dbReference>
<dbReference type="Pfam" id="PF07690">
    <property type="entry name" value="MFS_1"/>
    <property type="match status" value="1"/>
</dbReference>
<feature type="domain" description="Major facilitator superfamily (MFS) profile" evidence="7">
    <location>
        <begin position="117"/>
        <end position="629"/>
    </location>
</feature>
<accession>A0AAI8V777</accession>
<feature type="transmembrane region" description="Helical" evidence="6">
    <location>
        <begin position="242"/>
        <end position="264"/>
    </location>
</feature>
<feature type="transmembrane region" description="Helical" evidence="6">
    <location>
        <begin position="508"/>
        <end position="527"/>
    </location>
</feature>
<comment type="caution">
    <text evidence="8">The sequence shown here is derived from an EMBL/GenBank/DDBJ whole genome shotgun (WGS) entry which is preliminary data.</text>
</comment>
<feature type="transmembrane region" description="Helical" evidence="6">
    <location>
        <begin position="404"/>
        <end position="430"/>
    </location>
</feature>
<dbReference type="InterPro" id="IPR036259">
    <property type="entry name" value="MFS_trans_sf"/>
</dbReference>
<dbReference type="InterPro" id="IPR020846">
    <property type="entry name" value="MFS_dom"/>
</dbReference>
<feature type="transmembrane region" description="Helical" evidence="6">
    <location>
        <begin position="208"/>
        <end position="230"/>
    </location>
</feature>
<dbReference type="PANTHER" id="PTHR23502">
    <property type="entry name" value="MAJOR FACILITATOR SUPERFAMILY"/>
    <property type="match status" value="1"/>
</dbReference>
<feature type="transmembrane region" description="Helical" evidence="6">
    <location>
        <begin position="153"/>
        <end position="174"/>
    </location>
</feature>
<evidence type="ECO:0000256" key="1">
    <source>
        <dbReference type="ARBA" id="ARBA00004141"/>
    </source>
</evidence>
<evidence type="ECO:0000313" key="9">
    <source>
        <dbReference type="Proteomes" id="UP001295740"/>
    </source>
</evidence>
<dbReference type="GO" id="GO:0022857">
    <property type="term" value="F:transmembrane transporter activity"/>
    <property type="evidence" value="ECO:0007669"/>
    <property type="project" value="InterPro"/>
</dbReference>
<feature type="transmembrane region" description="Helical" evidence="6">
    <location>
        <begin position="116"/>
        <end position="133"/>
    </location>
</feature>
<feature type="transmembrane region" description="Helical" evidence="6">
    <location>
        <begin position="276"/>
        <end position="296"/>
    </location>
</feature>
<feature type="transmembrane region" description="Helical" evidence="6">
    <location>
        <begin position="533"/>
        <end position="554"/>
    </location>
</feature>
<evidence type="ECO:0000256" key="3">
    <source>
        <dbReference type="ARBA" id="ARBA00022989"/>
    </source>
</evidence>
<dbReference type="PRINTS" id="PR01036">
    <property type="entry name" value="TCRTETB"/>
</dbReference>
<dbReference type="AlphaFoldDB" id="A0AAI8V777"/>
<name>A0AAI8V777_9PEZI</name>
<feature type="region of interest" description="Disordered" evidence="5">
    <location>
        <begin position="337"/>
        <end position="361"/>
    </location>
</feature>
<evidence type="ECO:0000256" key="6">
    <source>
        <dbReference type="SAM" id="Phobius"/>
    </source>
</evidence>
<dbReference type="SUPFAM" id="SSF103473">
    <property type="entry name" value="MFS general substrate transporter"/>
    <property type="match status" value="1"/>
</dbReference>
<dbReference type="PANTHER" id="PTHR23502:SF134">
    <property type="entry name" value="MAJOR FACILITATOR SUPERFAMILY (MFS) PROFILE DOMAIN-CONTAINING PROTEIN-RELATED"/>
    <property type="match status" value="1"/>
</dbReference>
<protein>
    <submittedName>
        <fullName evidence="8">Uu.00g024790.m01.CDS01</fullName>
    </submittedName>
</protein>
<organism evidence="8 9">
    <name type="scientific">Anthostomella pinea</name>
    <dbReference type="NCBI Taxonomy" id="933095"/>
    <lineage>
        <taxon>Eukaryota</taxon>
        <taxon>Fungi</taxon>
        <taxon>Dikarya</taxon>
        <taxon>Ascomycota</taxon>
        <taxon>Pezizomycotina</taxon>
        <taxon>Sordariomycetes</taxon>
        <taxon>Xylariomycetidae</taxon>
        <taxon>Xylariales</taxon>
        <taxon>Xylariaceae</taxon>
        <taxon>Anthostomella</taxon>
    </lineage>
</organism>
<feature type="transmembrane region" description="Helical" evidence="6">
    <location>
        <begin position="181"/>
        <end position="202"/>
    </location>
</feature>
<dbReference type="Gene3D" id="1.20.1250.20">
    <property type="entry name" value="MFS general substrate transporter like domains"/>
    <property type="match status" value="1"/>
</dbReference>